<evidence type="ECO:0000313" key="3">
    <source>
        <dbReference type="Proteomes" id="UP001268256"/>
    </source>
</evidence>
<dbReference type="EMBL" id="JAVMIP010000008">
    <property type="protein sequence ID" value="MDS3861083.1"/>
    <property type="molecule type" value="Genomic_DNA"/>
</dbReference>
<name>A0AAE4FSP4_9CYAN</name>
<dbReference type="InterPro" id="IPR005183">
    <property type="entry name" value="DUF305_CopM-like"/>
</dbReference>
<dbReference type="RefSeq" id="WP_322878338.1">
    <property type="nucleotide sequence ID" value="NZ_JAVMIP010000008.1"/>
</dbReference>
<evidence type="ECO:0000259" key="1">
    <source>
        <dbReference type="Pfam" id="PF03713"/>
    </source>
</evidence>
<organism evidence="2 3">
    <name type="scientific">Pseudocalidococcus azoricus BACA0444</name>
    <dbReference type="NCBI Taxonomy" id="2918990"/>
    <lineage>
        <taxon>Bacteria</taxon>
        <taxon>Bacillati</taxon>
        <taxon>Cyanobacteriota</taxon>
        <taxon>Cyanophyceae</taxon>
        <taxon>Acaryochloridales</taxon>
        <taxon>Thermosynechococcaceae</taxon>
        <taxon>Pseudocalidococcus</taxon>
        <taxon>Pseudocalidococcus azoricus</taxon>
    </lineage>
</organism>
<feature type="domain" description="DUF305" evidence="1">
    <location>
        <begin position="63"/>
        <end position="197"/>
    </location>
</feature>
<dbReference type="PANTHER" id="PTHR36933:SF1">
    <property type="entry name" value="SLL0788 PROTEIN"/>
    <property type="match status" value="1"/>
</dbReference>
<sequence length="213" mass="23954">MVISSQKLFITLGVGAAVLGGGIFGWQSNYQGLQAQPESLQVMGHSRTPMSHGGHMMMVTSEEHYIAEMIPHHQEAVETATLILNRSPRPEMRAFAQAIIDVQSAEILQLQAWLRDWYPQAKPEVNYVPMMRDLTQLQGDTLDQTFLEDMIMHHHGAVMMSEQLLNRGLVKHQPVGAFAKSVITTQSIEINQMQAWLNKWFGTAKNSGSMHHH</sequence>
<dbReference type="PANTHER" id="PTHR36933">
    <property type="entry name" value="SLL0788 PROTEIN"/>
    <property type="match status" value="1"/>
</dbReference>
<dbReference type="AlphaFoldDB" id="A0AAE4FSP4"/>
<protein>
    <submittedName>
        <fullName evidence="2">DUF305 domain-containing protein</fullName>
    </submittedName>
</protein>
<evidence type="ECO:0000313" key="2">
    <source>
        <dbReference type="EMBL" id="MDS3861083.1"/>
    </source>
</evidence>
<comment type="caution">
    <text evidence="2">The sequence shown here is derived from an EMBL/GenBank/DDBJ whole genome shotgun (WGS) entry which is preliminary data.</text>
</comment>
<reference evidence="3" key="1">
    <citation type="submission" date="2023-07" db="EMBL/GenBank/DDBJ databases">
        <authorList>
            <person name="Luz R."/>
            <person name="Cordeiro R."/>
            <person name="Fonseca A."/>
            <person name="Goncalves V."/>
        </authorList>
    </citation>
    <scope>NUCLEOTIDE SEQUENCE [LARGE SCALE GENOMIC DNA]</scope>
    <source>
        <strain evidence="3">BACA0444</strain>
    </source>
</reference>
<dbReference type="Gene3D" id="1.20.1260.10">
    <property type="match status" value="1"/>
</dbReference>
<proteinExistence type="predicted"/>
<dbReference type="InterPro" id="IPR012347">
    <property type="entry name" value="Ferritin-like"/>
</dbReference>
<accession>A0AAE4FSP4</accession>
<dbReference type="Pfam" id="PF03713">
    <property type="entry name" value="DUF305"/>
    <property type="match status" value="1"/>
</dbReference>
<dbReference type="Proteomes" id="UP001268256">
    <property type="component" value="Unassembled WGS sequence"/>
</dbReference>
<gene>
    <name evidence="2" type="ORF">RIF25_09725</name>
</gene>
<keyword evidence="3" id="KW-1185">Reference proteome</keyword>